<dbReference type="GO" id="GO:0008745">
    <property type="term" value="F:N-acetylmuramoyl-L-alanine amidase activity"/>
    <property type="evidence" value="ECO:0007669"/>
    <property type="project" value="UniProtKB-EC"/>
</dbReference>
<dbReference type="EC" id="3.5.1.28" evidence="2"/>
<reference evidence="7" key="1">
    <citation type="submission" date="2021-08" db="EMBL/GenBank/DDBJ databases">
        <authorList>
            <person name="Stevens D.C."/>
        </authorList>
    </citation>
    <scope>NUCLEOTIDE SEQUENCE</scope>
    <source>
        <strain evidence="7">DSM 53165</strain>
    </source>
</reference>
<proteinExistence type="predicted"/>
<keyword evidence="3 7" id="KW-0378">Hydrolase</keyword>
<dbReference type="Proteomes" id="UP001139031">
    <property type="component" value="Unassembled WGS sequence"/>
</dbReference>
<evidence type="ECO:0000256" key="3">
    <source>
        <dbReference type="ARBA" id="ARBA00022801"/>
    </source>
</evidence>
<organism evidence="7 8">
    <name type="scientific">Nannocystis pusilla</name>
    <dbReference type="NCBI Taxonomy" id="889268"/>
    <lineage>
        <taxon>Bacteria</taxon>
        <taxon>Pseudomonadati</taxon>
        <taxon>Myxococcota</taxon>
        <taxon>Polyangia</taxon>
        <taxon>Nannocystales</taxon>
        <taxon>Nannocystaceae</taxon>
        <taxon>Nannocystis</taxon>
    </lineage>
</organism>
<dbReference type="CDD" id="cd14488">
    <property type="entry name" value="CBM6-CBM35-CBM36_like_2"/>
    <property type="match status" value="1"/>
</dbReference>
<dbReference type="SUPFAM" id="SSF55846">
    <property type="entry name" value="N-acetylmuramoyl-L-alanine amidase-like"/>
    <property type="match status" value="1"/>
</dbReference>
<dbReference type="Gene3D" id="3.40.80.10">
    <property type="entry name" value="Peptidoglycan recognition protein-like"/>
    <property type="match status" value="1"/>
</dbReference>
<feature type="compositionally biased region" description="Acidic residues" evidence="5">
    <location>
        <begin position="35"/>
        <end position="59"/>
    </location>
</feature>
<comment type="catalytic activity">
    <reaction evidence="1">
        <text>Hydrolyzes the link between N-acetylmuramoyl residues and L-amino acid residues in certain cell-wall glycopeptides.</text>
        <dbReference type="EC" id="3.5.1.28"/>
    </reaction>
</comment>
<comment type="caution">
    <text evidence="7">The sequence shown here is derived from an EMBL/GenBank/DDBJ whole genome shotgun (WGS) entry which is preliminary data.</text>
</comment>
<evidence type="ECO:0000313" key="7">
    <source>
        <dbReference type="EMBL" id="MBZ5713745.1"/>
    </source>
</evidence>
<dbReference type="InterPro" id="IPR033803">
    <property type="entry name" value="CBD-like_Golvesin-Xly"/>
</dbReference>
<dbReference type="Pfam" id="PF25275">
    <property type="entry name" value="Golvesin_C"/>
    <property type="match status" value="1"/>
</dbReference>
<gene>
    <name evidence="7" type="ORF">K7C98_31330</name>
</gene>
<dbReference type="PANTHER" id="PTHR30417:SF1">
    <property type="entry name" value="N-ACETYLMURAMOYL-L-ALANINE AMIDASE AMID"/>
    <property type="match status" value="1"/>
</dbReference>
<evidence type="ECO:0000256" key="2">
    <source>
        <dbReference type="ARBA" id="ARBA00011901"/>
    </source>
</evidence>
<feature type="compositionally biased region" description="Low complexity" evidence="5">
    <location>
        <begin position="22"/>
        <end position="34"/>
    </location>
</feature>
<dbReference type="Pfam" id="PF01510">
    <property type="entry name" value="Amidase_2"/>
    <property type="match status" value="1"/>
</dbReference>
<name>A0ABS7TZP0_9BACT</name>
<dbReference type="InterPro" id="IPR036505">
    <property type="entry name" value="Amidase/PGRP_sf"/>
</dbReference>
<feature type="region of interest" description="Disordered" evidence="5">
    <location>
        <begin position="22"/>
        <end position="70"/>
    </location>
</feature>
<dbReference type="PANTHER" id="PTHR30417">
    <property type="entry name" value="N-ACETYLMURAMOYL-L-ALANINE AMIDASE AMID"/>
    <property type="match status" value="1"/>
</dbReference>
<evidence type="ECO:0000256" key="4">
    <source>
        <dbReference type="ARBA" id="ARBA00023316"/>
    </source>
</evidence>
<evidence type="ECO:0000256" key="5">
    <source>
        <dbReference type="SAM" id="MobiDB-lite"/>
    </source>
</evidence>
<keyword evidence="4" id="KW-0961">Cell wall biogenesis/degradation</keyword>
<dbReference type="CDD" id="cd06583">
    <property type="entry name" value="PGRP"/>
    <property type="match status" value="1"/>
</dbReference>
<keyword evidence="8" id="KW-1185">Reference proteome</keyword>
<feature type="domain" description="N-acetylmuramoyl-L-alanine amidase" evidence="6">
    <location>
        <begin position="246"/>
        <end position="394"/>
    </location>
</feature>
<protein>
    <recommendedName>
        <fullName evidence="2">N-acetylmuramoyl-L-alanine amidase</fullName>
        <ecNumber evidence="2">3.5.1.28</ecNumber>
    </recommendedName>
</protein>
<dbReference type="SMART" id="SM00644">
    <property type="entry name" value="Ami_2"/>
    <property type="match status" value="1"/>
</dbReference>
<accession>A0ABS7TZP0</accession>
<dbReference type="InterPro" id="IPR002502">
    <property type="entry name" value="Amidase_domain"/>
</dbReference>
<sequence length="563" mass="60349">MTIRPLRILTSLALLVPACYDADQPAADDGSAGADEGDESTPEPQDDGDSDSDGEDVPEIDPGAQFGGLDDEFRDAADEFDVPMPILQAMSFAETQWQMIVGESEFDGQEPAYGIMALRGEHLGLGAGLLDASLDDVKNDRRTNIRAAAAVLRSYADDLEFDRADLGAWAPAIAAMTDITVEDALVSYIHHDVYGAIQGGIAVQDRAGATVAELKSEAHVIPDFTAPSNPTLAPGPDYAGSIWRPSPNYSSRPAGTAGQVKMVVIHSCEGNYSGCWGWLNNSQAGVSAHYVVKEDGSEISQLVKESNKAWHIGATYDCDLNGGKECGLEGYNCNNFTVGIEHAGFASQQSWNSNLINQSAKLTCDITKGHGITRDKYHIVAHGKLQPYNRTDPGPNWPWTTYLNKINEYCGQAPAPNPDPVPTGEIIVDSNASNNDPAKAKITVSANWTSSASTPGYYGSGYWFANTSPVSDGAEFSFYLAADATKTIDAWWTAGTNRSAAAPFVVFDSAGTKLGTVNANQQVNGKKWNQLGSFKFKKGWNKVVLSRWAAEGFVVIADAIRVR</sequence>
<evidence type="ECO:0000313" key="8">
    <source>
        <dbReference type="Proteomes" id="UP001139031"/>
    </source>
</evidence>
<evidence type="ECO:0000259" key="6">
    <source>
        <dbReference type="SMART" id="SM00644"/>
    </source>
</evidence>
<dbReference type="EMBL" id="JAIRAU010000043">
    <property type="protein sequence ID" value="MBZ5713745.1"/>
    <property type="molecule type" value="Genomic_DNA"/>
</dbReference>
<evidence type="ECO:0000256" key="1">
    <source>
        <dbReference type="ARBA" id="ARBA00001561"/>
    </source>
</evidence>
<dbReference type="RefSeq" id="WP_224195478.1">
    <property type="nucleotide sequence ID" value="NZ_JAIRAU010000043.1"/>
</dbReference>
<dbReference type="InterPro" id="IPR051206">
    <property type="entry name" value="NAMLAA_amidase_2"/>
</dbReference>